<dbReference type="VEuPathDB" id="FungiDB:PC110_g20966"/>
<evidence type="ECO:0000313" key="7">
    <source>
        <dbReference type="EMBL" id="RAW22591.1"/>
    </source>
</evidence>
<dbReference type="Proteomes" id="UP000774804">
    <property type="component" value="Unassembled WGS sequence"/>
</dbReference>
<evidence type="ECO:0000313" key="2">
    <source>
        <dbReference type="EMBL" id="KAG2878566.1"/>
    </source>
</evidence>
<dbReference type="EMBL" id="RCMK01002097">
    <property type="protein sequence ID" value="KAG2884774.1"/>
    <property type="molecule type" value="Genomic_DNA"/>
</dbReference>
<evidence type="ECO:0000313" key="6">
    <source>
        <dbReference type="EMBL" id="RAW21923.1"/>
    </source>
</evidence>
<dbReference type="VEuPathDB" id="FungiDB:PC110_g21636"/>
<evidence type="ECO:0000313" key="3">
    <source>
        <dbReference type="EMBL" id="KAG2884774.1"/>
    </source>
</evidence>
<dbReference type="EMBL" id="RCMG01002004">
    <property type="protein sequence ID" value="KAG2816261.1"/>
    <property type="molecule type" value="Genomic_DNA"/>
</dbReference>
<evidence type="ECO:0000313" key="5">
    <source>
        <dbReference type="EMBL" id="RAW21903.1"/>
    </source>
</evidence>
<name>A0A329RBF6_9STRA</name>
<dbReference type="Proteomes" id="UP000735874">
    <property type="component" value="Unassembled WGS sequence"/>
</dbReference>
<evidence type="ECO:0000313" key="4">
    <source>
        <dbReference type="EMBL" id="KAG2959156.1"/>
    </source>
</evidence>
<keyword evidence="8" id="KW-1185">Reference proteome</keyword>
<reference evidence="6 8" key="1">
    <citation type="submission" date="2018-01" db="EMBL/GenBank/DDBJ databases">
        <title>Draft genome of the strawberry crown rot pathogen Phytophthora cactorum.</title>
        <authorList>
            <person name="Armitage A.D."/>
            <person name="Lysoe E."/>
            <person name="Nellist C.F."/>
            <person name="Harrison R.J."/>
            <person name="Brurberg M.B."/>
        </authorList>
    </citation>
    <scope>NUCLEOTIDE SEQUENCE [LARGE SCALE GENOMIC DNA]</scope>
    <source>
        <strain evidence="6 8">10300</strain>
    </source>
</reference>
<protein>
    <submittedName>
        <fullName evidence="6">Uncharacterized protein</fullName>
    </submittedName>
</protein>
<proteinExistence type="predicted"/>
<accession>A0A329RBF6</accession>
<reference evidence="1" key="2">
    <citation type="submission" date="2018-10" db="EMBL/GenBank/DDBJ databases">
        <title>Effector identification in a new, highly contiguous assembly of the strawberry crown rot pathogen Phytophthora cactorum.</title>
        <authorList>
            <person name="Armitage A.D."/>
            <person name="Nellist C.F."/>
            <person name="Bates H."/>
            <person name="Vickerstaff R.J."/>
            <person name="Harrison R.J."/>
        </authorList>
    </citation>
    <scope>NUCLEOTIDE SEQUENCE</scope>
    <source>
        <strain evidence="1">15-7</strain>
        <strain evidence="2">4032</strain>
        <strain evidence="3">4040</strain>
        <strain evidence="4">P415</strain>
    </source>
</reference>
<sequence length="41" mass="4770">MKAEPSKLKKEIKRVNEDLITCAADKFQLYMSKRGGNWLNN</sequence>
<organism evidence="6 8">
    <name type="scientific">Phytophthora cactorum</name>
    <dbReference type="NCBI Taxonomy" id="29920"/>
    <lineage>
        <taxon>Eukaryota</taxon>
        <taxon>Sar</taxon>
        <taxon>Stramenopiles</taxon>
        <taxon>Oomycota</taxon>
        <taxon>Peronosporomycetes</taxon>
        <taxon>Peronosporales</taxon>
        <taxon>Peronosporaceae</taxon>
        <taxon>Phytophthora</taxon>
    </lineage>
</organism>
<dbReference type="EMBL" id="MJFZ01001265">
    <property type="protein sequence ID" value="RAW22591.1"/>
    <property type="molecule type" value="Genomic_DNA"/>
</dbReference>
<dbReference type="Proteomes" id="UP000736787">
    <property type="component" value="Unassembled WGS sequence"/>
</dbReference>
<dbReference type="VEuPathDB" id="FungiDB:PC110_g21655"/>
<dbReference type="EMBL" id="RCMI01002120">
    <property type="protein sequence ID" value="KAG2878566.1"/>
    <property type="molecule type" value="Genomic_DNA"/>
</dbReference>
<dbReference type="EMBL" id="RCML01002064">
    <property type="protein sequence ID" value="KAG2959156.1"/>
    <property type="molecule type" value="Genomic_DNA"/>
</dbReference>
<dbReference type="EMBL" id="MJFZ01001500">
    <property type="protein sequence ID" value="RAW21923.1"/>
    <property type="molecule type" value="Genomic_DNA"/>
</dbReference>
<evidence type="ECO:0000313" key="8">
    <source>
        <dbReference type="Proteomes" id="UP000251314"/>
    </source>
</evidence>
<gene>
    <name evidence="7" type="ORF">PC110_g20966</name>
    <name evidence="6" type="ORF">PC110_g21636</name>
    <name evidence="5" type="ORF">PC110_g21655</name>
    <name evidence="1" type="ORF">PC113_g23109</name>
    <name evidence="2" type="ORF">PC115_g23028</name>
    <name evidence="3" type="ORF">PC117_g25741</name>
    <name evidence="4" type="ORF">PC118_g23162</name>
</gene>
<evidence type="ECO:0000313" key="1">
    <source>
        <dbReference type="EMBL" id="KAG2816261.1"/>
    </source>
</evidence>
<dbReference type="Proteomes" id="UP000251314">
    <property type="component" value="Unassembled WGS sequence"/>
</dbReference>
<comment type="caution">
    <text evidence="6">The sequence shown here is derived from an EMBL/GenBank/DDBJ whole genome shotgun (WGS) entry which is preliminary data.</text>
</comment>
<dbReference type="Proteomes" id="UP000697107">
    <property type="component" value="Unassembled WGS sequence"/>
</dbReference>
<dbReference type="EMBL" id="MJFZ01001508">
    <property type="protein sequence ID" value="RAW21903.1"/>
    <property type="molecule type" value="Genomic_DNA"/>
</dbReference>
<dbReference type="AlphaFoldDB" id="A0A329RBF6"/>